<reference evidence="1 2" key="1">
    <citation type="journal article" date="2024" name="G3 (Bethesda)">
        <title>Genome assembly of Hibiscus sabdariffa L. provides insights into metabolisms of medicinal natural products.</title>
        <authorList>
            <person name="Kim T."/>
        </authorList>
    </citation>
    <scope>NUCLEOTIDE SEQUENCE [LARGE SCALE GENOMIC DNA]</scope>
    <source>
        <strain evidence="1">TK-2024</strain>
        <tissue evidence="1">Old leaves</tissue>
    </source>
</reference>
<protein>
    <submittedName>
        <fullName evidence="1">Uncharacterized protein</fullName>
    </submittedName>
</protein>
<evidence type="ECO:0000313" key="1">
    <source>
        <dbReference type="EMBL" id="KAK8553756.1"/>
    </source>
</evidence>
<gene>
    <name evidence="1" type="ORF">V6N12_030739</name>
</gene>
<proteinExistence type="predicted"/>
<name>A0ABR2E8V3_9ROSI</name>
<organism evidence="1 2">
    <name type="scientific">Hibiscus sabdariffa</name>
    <name type="common">roselle</name>
    <dbReference type="NCBI Taxonomy" id="183260"/>
    <lineage>
        <taxon>Eukaryota</taxon>
        <taxon>Viridiplantae</taxon>
        <taxon>Streptophyta</taxon>
        <taxon>Embryophyta</taxon>
        <taxon>Tracheophyta</taxon>
        <taxon>Spermatophyta</taxon>
        <taxon>Magnoliopsida</taxon>
        <taxon>eudicotyledons</taxon>
        <taxon>Gunneridae</taxon>
        <taxon>Pentapetalae</taxon>
        <taxon>rosids</taxon>
        <taxon>malvids</taxon>
        <taxon>Malvales</taxon>
        <taxon>Malvaceae</taxon>
        <taxon>Malvoideae</taxon>
        <taxon>Hibiscus</taxon>
    </lineage>
</organism>
<dbReference type="EMBL" id="JBBPBM010000019">
    <property type="protein sequence ID" value="KAK8553756.1"/>
    <property type="molecule type" value="Genomic_DNA"/>
</dbReference>
<keyword evidence="2" id="KW-1185">Reference proteome</keyword>
<sequence length="73" mass="7740">MEYRFVSVGCQQKGKHIGQLEIQGEDSLAAKTMEAGSGLKIVAEQKIVVVDYASFLLAALALKDVAALSLDAT</sequence>
<accession>A0ABR2E8V3</accession>
<comment type="caution">
    <text evidence="1">The sequence shown here is derived from an EMBL/GenBank/DDBJ whole genome shotgun (WGS) entry which is preliminary data.</text>
</comment>
<evidence type="ECO:0000313" key="2">
    <source>
        <dbReference type="Proteomes" id="UP001472677"/>
    </source>
</evidence>
<dbReference type="Proteomes" id="UP001472677">
    <property type="component" value="Unassembled WGS sequence"/>
</dbReference>